<dbReference type="Gene3D" id="3.40.50.300">
    <property type="entry name" value="P-loop containing nucleotide triphosphate hydrolases"/>
    <property type="match status" value="1"/>
</dbReference>
<dbReference type="Proteomes" id="UP000012589">
    <property type="component" value="Unassembled WGS sequence"/>
</dbReference>
<evidence type="ECO:0000313" key="2">
    <source>
        <dbReference type="Proteomes" id="UP000012589"/>
    </source>
</evidence>
<dbReference type="HOGENOM" id="CLU_060727_0_0_9"/>
<dbReference type="AlphaFoldDB" id="N1ZUL3"/>
<dbReference type="PATRIC" id="fig|1235802.3.peg.5733"/>
<dbReference type="STRING" id="1235802.C823_05431"/>
<accession>N1ZUL3</accession>
<organism evidence="1 2">
    <name type="scientific">Eubacterium plexicaudatum ASF492</name>
    <dbReference type="NCBI Taxonomy" id="1235802"/>
    <lineage>
        <taxon>Bacteria</taxon>
        <taxon>Bacillati</taxon>
        <taxon>Bacillota</taxon>
        <taxon>Clostridia</taxon>
        <taxon>Eubacteriales</taxon>
        <taxon>Eubacteriaceae</taxon>
        <taxon>Eubacterium</taxon>
    </lineage>
</organism>
<dbReference type="InterPro" id="IPR027417">
    <property type="entry name" value="P-loop_NTPase"/>
</dbReference>
<protein>
    <submittedName>
        <fullName evidence="1">TIGR04066 family peptide maturation system protein</fullName>
    </submittedName>
</protein>
<name>N1ZUL3_9FIRM</name>
<proteinExistence type="predicted"/>
<gene>
    <name evidence="1" type="ORF">C823_05431</name>
</gene>
<dbReference type="eggNOG" id="ENOG50312KC">
    <property type="taxonomic scope" value="Bacteria"/>
</dbReference>
<keyword evidence="2" id="KW-1185">Reference proteome</keyword>
<reference evidence="1 2" key="1">
    <citation type="journal article" date="2014" name="Genome Announc.">
        <title>Draft genome sequences of the altered schaedler flora, a defined bacterial community from gnotobiotic mice.</title>
        <authorList>
            <person name="Wannemuehler M.J."/>
            <person name="Overstreet A.M."/>
            <person name="Ward D.V."/>
            <person name="Phillips G.J."/>
        </authorList>
    </citation>
    <scope>NUCLEOTIDE SEQUENCE [LARGE SCALE GENOMIC DNA]</scope>
    <source>
        <strain evidence="1 2">ASF492</strain>
    </source>
</reference>
<comment type="caution">
    <text evidence="1">The sequence shown here is derived from an EMBL/GenBank/DDBJ whole genome shotgun (WGS) entry which is preliminary data.</text>
</comment>
<sequence>MNQINVAVYPFEESFIPVLRYKELFDKYKFCQLIKHNGEKLGENEIKEKSTYARDYSQINWEDLSNDCSLDMLLVTRDIDKLEWDVALRVIEKYCNMGIEILLMGVQTVKGKIQEICASYNVSCKTEIETSSDSKRVDYKNMEYSLTQETIETPIVSVAGVVPITQKYQIQLNLLNNFNKDGYKVTLIGTGCLNELMGSYSIDDVLFSRNLSEVHRIHYFNNFIKEIEKQEEPDVIIIGVDDPLLPLSSRHSFNYGIYASELYNAFTPDVSIISLMNGTYNDEFYDEFDKLCRFKYKFEASAYFVSRYVPLSASMYREKLSYAYTNEIQNSSDKHVVFSNTDIEQKGIYDFVLKKLQQYGRCEQF</sequence>
<evidence type="ECO:0000313" key="1">
    <source>
        <dbReference type="EMBL" id="EMZ19606.1"/>
    </source>
</evidence>
<dbReference type="EMBL" id="AQFT01000160">
    <property type="protein sequence ID" value="EMZ19606.1"/>
    <property type="molecule type" value="Genomic_DNA"/>
</dbReference>